<feature type="compositionally biased region" description="Low complexity" evidence="1">
    <location>
        <begin position="152"/>
        <end position="161"/>
    </location>
</feature>
<name>A0A7X0DF85_9HYPH</name>
<gene>
    <name evidence="2" type="ORF">HNQ75_003869</name>
</gene>
<dbReference type="Proteomes" id="UP000535501">
    <property type="component" value="Unassembled WGS sequence"/>
</dbReference>
<dbReference type="AlphaFoldDB" id="A0A7X0DF85"/>
<proteinExistence type="predicted"/>
<feature type="region of interest" description="Disordered" evidence="1">
    <location>
        <begin position="1"/>
        <end position="23"/>
    </location>
</feature>
<feature type="compositionally biased region" description="Basic residues" evidence="1">
    <location>
        <begin position="1"/>
        <end position="10"/>
    </location>
</feature>
<evidence type="ECO:0000313" key="3">
    <source>
        <dbReference type="Proteomes" id="UP000535501"/>
    </source>
</evidence>
<sequence length="176" mass="18886">MASASARHRAGVGPGQLDPLGKKEMAIGPVLEDREDQRYFASLNTSNEPLFSTSLRRGFILFLAIAFGLTAFLTDGGHQARAASTDGIPALMTQAADCADLLVRMPCDNDTQRGFEHPCDSGHCLSGLGCFLCAPLNTAWSWRMLNGETVSPAASPVPSSAELRRQKRPPRSTLII</sequence>
<accession>A0A7X0DF85</accession>
<keyword evidence="3" id="KW-1185">Reference proteome</keyword>
<organism evidence="2 3">
    <name type="scientific">Pseudorhizobium flavum</name>
    <dbReference type="NCBI Taxonomy" id="1335061"/>
    <lineage>
        <taxon>Bacteria</taxon>
        <taxon>Pseudomonadati</taxon>
        <taxon>Pseudomonadota</taxon>
        <taxon>Alphaproteobacteria</taxon>
        <taxon>Hyphomicrobiales</taxon>
        <taxon>Rhizobiaceae</taxon>
        <taxon>Rhizobium/Agrobacterium group</taxon>
        <taxon>Pseudorhizobium</taxon>
    </lineage>
</organism>
<feature type="region of interest" description="Disordered" evidence="1">
    <location>
        <begin position="152"/>
        <end position="176"/>
    </location>
</feature>
<dbReference type="EMBL" id="JACHEJ010000014">
    <property type="protein sequence ID" value="MBB6181881.1"/>
    <property type="molecule type" value="Genomic_DNA"/>
</dbReference>
<comment type="caution">
    <text evidence="2">The sequence shown here is derived from an EMBL/GenBank/DDBJ whole genome shotgun (WGS) entry which is preliminary data.</text>
</comment>
<evidence type="ECO:0000256" key="1">
    <source>
        <dbReference type="SAM" id="MobiDB-lite"/>
    </source>
</evidence>
<protein>
    <submittedName>
        <fullName evidence="2">Uncharacterized protein</fullName>
    </submittedName>
</protein>
<reference evidence="2 3" key="1">
    <citation type="submission" date="2020-08" db="EMBL/GenBank/DDBJ databases">
        <title>Genomic Encyclopedia of Type Strains, Phase IV (KMG-IV): sequencing the most valuable type-strain genomes for metagenomic binning, comparative biology and taxonomic classification.</title>
        <authorList>
            <person name="Goeker M."/>
        </authorList>
    </citation>
    <scope>NUCLEOTIDE SEQUENCE [LARGE SCALE GENOMIC DNA]</scope>
    <source>
        <strain evidence="2 3">DSM 102134</strain>
    </source>
</reference>
<evidence type="ECO:0000313" key="2">
    <source>
        <dbReference type="EMBL" id="MBB6181881.1"/>
    </source>
</evidence>